<keyword evidence="1" id="KW-0479">Metal-binding</keyword>
<dbReference type="Gene3D" id="3.30.40.10">
    <property type="entry name" value="Zinc/RING finger domain, C3HC4 (zinc finger)"/>
    <property type="match status" value="1"/>
</dbReference>
<gene>
    <name evidence="7" type="ORF">PPACK8108_LOCUS1092</name>
</gene>
<dbReference type="AlphaFoldDB" id="A0AAV0AGA4"/>
<dbReference type="SUPFAM" id="SSF57903">
    <property type="entry name" value="FYVE/PHD zinc finger"/>
    <property type="match status" value="1"/>
</dbReference>
<dbReference type="Pfam" id="PF13831">
    <property type="entry name" value="PHD_2"/>
    <property type="match status" value="1"/>
</dbReference>
<keyword evidence="2 4" id="KW-0863">Zinc-finger</keyword>
<keyword evidence="3" id="KW-0862">Zinc</keyword>
<dbReference type="InterPro" id="IPR001965">
    <property type="entry name" value="Znf_PHD"/>
</dbReference>
<evidence type="ECO:0000313" key="7">
    <source>
        <dbReference type="EMBL" id="CAH7666740.1"/>
    </source>
</evidence>
<evidence type="ECO:0000313" key="8">
    <source>
        <dbReference type="Proteomes" id="UP001153365"/>
    </source>
</evidence>
<name>A0AAV0AGA4_PHAPC</name>
<dbReference type="CDD" id="cd15492">
    <property type="entry name" value="PHD_BRPF_JADE_like"/>
    <property type="match status" value="1"/>
</dbReference>
<feature type="region of interest" description="Disordered" evidence="5">
    <location>
        <begin position="129"/>
        <end position="209"/>
    </location>
</feature>
<dbReference type="InterPro" id="IPR011011">
    <property type="entry name" value="Znf_FYVE_PHD"/>
</dbReference>
<feature type="domain" description="PHD-type" evidence="6">
    <location>
        <begin position="5"/>
        <end position="55"/>
    </location>
</feature>
<dbReference type="InterPro" id="IPR019786">
    <property type="entry name" value="Zinc_finger_PHD-type_CS"/>
</dbReference>
<sequence>MASEDSQCRICEDGDTENSNAIVFCDGCNLAVHQDCYRVPYIPEGQWLCRKCTVLPDPPVAISLPIIQRVLKIQAFISNLDPLLLAEEQKGKVFATDKRLSSSSASSDLLSESSSSSINENRSVRKSFDSVSLRSHSNSDSSEESNDNEEPLPNNQPAEAVKSISYGPDSNSSSSNECDSPDSWEEPGALCDKMPKMIDVKSQNTISSN</sequence>
<dbReference type="InterPro" id="IPR050701">
    <property type="entry name" value="Histone_Mod_Regulator"/>
</dbReference>
<dbReference type="Proteomes" id="UP001153365">
    <property type="component" value="Unassembled WGS sequence"/>
</dbReference>
<dbReference type="GO" id="GO:0006357">
    <property type="term" value="P:regulation of transcription by RNA polymerase II"/>
    <property type="evidence" value="ECO:0007669"/>
    <property type="project" value="TreeGrafter"/>
</dbReference>
<evidence type="ECO:0000256" key="2">
    <source>
        <dbReference type="ARBA" id="ARBA00022771"/>
    </source>
</evidence>
<protein>
    <recommendedName>
        <fullName evidence="6">PHD-type domain-containing protein</fullName>
    </recommendedName>
</protein>
<organism evidence="7 8">
    <name type="scientific">Phakopsora pachyrhizi</name>
    <name type="common">Asian soybean rust disease fungus</name>
    <dbReference type="NCBI Taxonomy" id="170000"/>
    <lineage>
        <taxon>Eukaryota</taxon>
        <taxon>Fungi</taxon>
        <taxon>Dikarya</taxon>
        <taxon>Basidiomycota</taxon>
        <taxon>Pucciniomycotina</taxon>
        <taxon>Pucciniomycetes</taxon>
        <taxon>Pucciniales</taxon>
        <taxon>Phakopsoraceae</taxon>
        <taxon>Phakopsora</taxon>
    </lineage>
</organism>
<dbReference type="PROSITE" id="PS50016">
    <property type="entry name" value="ZF_PHD_2"/>
    <property type="match status" value="1"/>
</dbReference>
<dbReference type="PANTHER" id="PTHR13793:SF107">
    <property type="entry name" value="BROMODOMAIN-CONTAINING PROTEIN HOMOLOG"/>
    <property type="match status" value="1"/>
</dbReference>
<accession>A0AAV0AGA4</accession>
<evidence type="ECO:0000256" key="3">
    <source>
        <dbReference type="ARBA" id="ARBA00022833"/>
    </source>
</evidence>
<comment type="caution">
    <text evidence="7">The sequence shown here is derived from an EMBL/GenBank/DDBJ whole genome shotgun (WGS) entry which is preliminary data.</text>
</comment>
<feature type="compositionally biased region" description="Low complexity" evidence="5">
    <location>
        <begin position="163"/>
        <end position="178"/>
    </location>
</feature>
<evidence type="ECO:0000256" key="4">
    <source>
        <dbReference type="PROSITE-ProRule" id="PRU00146"/>
    </source>
</evidence>
<evidence type="ECO:0000256" key="5">
    <source>
        <dbReference type="SAM" id="MobiDB-lite"/>
    </source>
</evidence>
<proteinExistence type="predicted"/>
<dbReference type="PROSITE" id="PS01359">
    <property type="entry name" value="ZF_PHD_1"/>
    <property type="match status" value="1"/>
</dbReference>
<dbReference type="InterPro" id="IPR019787">
    <property type="entry name" value="Znf_PHD-finger"/>
</dbReference>
<evidence type="ECO:0000259" key="6">
    <source>
        <dbReference type="PROSITE" id="PS50016"/>
    </source>
</evidence>
<dbReference type="EMBL" id="CALTRL010000147">
    <property type="protein sequence ID" value="CAH7666740.1"/>
    <property type="molecule type" value="Genomic_DNA"/>
</dbReference>
<dbReference type="SMART" id="SM00249">
    <property type="entry name" value="PHD"/>
    <property type="match status" value="1"/>
</dbReference>
<feature type="compositionally biased region" description="Low complexity" evidence="5">
    <location>
        <begin position="129"/>
        <end position="140"/>
    </location>
</feature>
<dbReference type="FunFam" id="3.30.40.10:FF:000008">
    <property type="entry name" value="Bromodomain containing 1, isoform CRA_a"/>
    <property type="match status" value="1"/>
</dbReference>
<feature type="compositionally biased region" description="Acidic residues" evidence="5">
    <location>
        <begin position="141"/>
        <end position="150"/>
    </location>
</feature>
<dbReference type="InterPro" id="IPR013083">
    <property type="entry name" value="Znf_RING/FYVE/PHD"/>
</dbReference>
<dbReference type="GO" id="GO:0008270">
    <property type="term" value="F:zinc ion binding"/>
    <property type="evidence" value="ECO:0007669"/>
    <property type="project" value="UniProtKB-KW"/>
</dbReference>
<dbReference type="PANTHER" id="PTHR13793">
    <property type="entry name" value="PHD FINGER PROTEINS"/>
    <property type="match status" value="1"/>
</dbReference>
<keyword evidence="8" id="KW-1185">Reference proteome</keyword>
<reference evidence="7" key="1">
    <citation type="submission" date="2022-06" db="EMBL/GenBank/DDBJ databases">
        <authorList>
            <consortium name="SYNGENTA / RWTH Aachen University"/>
        </authorList>
    </citation>
    <scope>NUCLEOTIDE SEQUENCE</scope>
</reference>
<evidence type="ECO:0000256" key="1">
    <source>
        <dbReference type="ARBA" id="ARBA00022723"/>
    </source>
</evidence>